<dbReference type="GO" id="GO:0009279">
    <property type="term" value="C:cell outer membrane"/>
    <property type="evidence" value="ECO:0007669"/>
    <property type="project" value="UniProtKB-SubCell"/>
</dbReference>
<dbReference type="RefSeq" id="WP_009280142.1">
    <property type="nucleotide sequence ID" value="NZ_CAIT01000004.1"/>
</dbReference>
<dbReference type="Gene3D" id="1.25.40.390">
    <property type="match status" value="1"/>
</dbReference>
<dbReference type="Pfam" id="PF07980">
    <property type="entry name" value="SusD_RagB"/>
    <property type="match status" value="1"/>
</dbReference>
<accession>I2GCD2</accession>
<dbReference type="AlphaFoldDB" id="I2GCD2"/>
<evidence type="ECO:0000256" key="3">
    <source>
        <dbReference type="ARBA" id="ARBA00022729"/>
    </source>
</evidence>
<keyword evidence="5" id="KW-0998">Cell outer membrane</keyword>
<proteinExistence type="inferred from homology"/>
<evidence type="ECO:0000256" key="4">
    <source>
        <dbReference type="ARBA" id="ARBA00023136"/>
    </source>
</evidence>
<comment type="subcellular location">
    <subcellularLocation>
        <location evidence="1">Cell outer membrane</location>
    </subcellularLocation>
</comment>
<keyword evidence="4" id="KW-0472">Membrane</keyword>
<evidence type="ECO:0000256" key="2">
    <source>
        <dbReference type="ARBA" id="ARBA00006275"/>
    </source>
</evidence>
<gene>
    <name evidence="7" type="ORF">BN8_00485</name>
</gene>
<dbReference type="eggNOG" id="COG3637">
    <property type="taxonomic scope" value="Bacteria"/>
</dbReference>
<sequence length="551" mass="61962">MKKILFVMLLGLTFGCTDLKEEVLDEALNTNLLQGPGAAGGILAPVYARMNGLFNGHEDYFLLQEVSTDEAIVPFRGGTDWYNGGVLIEMHQHTWSSNHTSLANVWNQLTQGIARAGIAESTLKTLNDPNATLYGAEARAMGAFYNYVLFDAFGLCLYRDPASISAGTGESQVFRGQEAIDFLLRELDAVENTLQTKSQVGAGRFTKGAVWALKAKIYLNKAVYLNRTASTFTFPADDMNRTIEFCDRIISSNQYALETTDYFRIFNLDNHNHPEHIFVLDQRDDANNGGRFTWFALARNHHFSLINPQSVGTDGGSITPEFWNTWQNNRNDPRFYKEVIPQDGSVTSVPESRWGLNRGLLQGQQYGIVLNSAGNGFKRTANGELVIEKLFNRARTGEAVDFSVAVDFDRNSGHSNGVRVSKYEVDPRATNGRNYSRVDQPLIRLADIYLMRAEAKLRKGDVAAALEDVNAVRRARKHPKLLAANELTLDALFNERGYELYWEMVRRTDMIRFGKYEDTRASKTDKDPKRRLFPIPQPAIDANPRLLTQNQ</sequence>
<dbReference type="EMBL" id="CAIT01000004">
    <property type="protein sequence ID" value="CCH51556.1"/>
    <property type="molecule type" value="Genomic_DNA"/>
</dbReference>
<evidence type="ECO:0000259" key="6">
    <source>
        <dbReference type="Pfam" id="PF07980"/>
    </source>
</evidence>
<feature type="domain" description="RagB/SusD" evidence="6">
    <location>
        <begin position="283"/>
        <end position="550"/>
    </location>
</feature>
<organism evidence="7 8">
    <name type="scientific">Fibrisoma limi BUZ 3</name>
    <dbReference type="NCBI Taxonomy" id="1185876"/>
    <lineage>
        <taxon>Bacteria</taxon>
        <taxon>Pseudomonadati</taxon>
        <taxon>Bacteroidota</taxon>
        <taxon>Cytophagia</taxon>
        <taxon>Cytophagales</taxon>
        <taxon>Spirosomataceae</taxon>
        <taxon>Fibrisoma</taxon>
    </lineage>
</organism>
<keyword evidence="8" id="KW-1185">Reference proteome</keyword>
<dbReference type="PROSITE" id="PS51257">
    <property type="entry name" value="PROKAR_LIPOPROTEIN"/>
    <property type="match status" value="1"/>
</dbReference>
<evidence type="ECO:0000256" key="1">
    <source>
        <dbReference type="ARBA" id="ARBA00004442"/>
    </source>
</evidence>
<reference evidence="7 8" key="1">
    <citation type="journal article" date="2012" name="J. Bacteriol.">
        <title>Genome Sequence of the Filamentous Bacterium Fibrisoma limi BUZ 3T.</title>
        <authorList>
            <person name="Filippini M."/>
            <person name="Qi W."/>
            <person name="Jaenicke S."/>
            <person name="Goesmann A."/>
            <person name="Smits T.H."/>
            <person name="Bagheri H.C."/>
        </authorList>
    </citation>
    <scope>NUCLEOTIDE SEQUENCE [LARGE SCALE GENOMIC DNA]</scope>
    <source>
        <strain evidence="8">BUZ 3T</strain>
    </source>
</reference>
<dbReference type="InterPro" id="IPR012944">
    <property type="entry name" value="SusD_RagB_dom"/>
</dbReference>
<dbReference type="STRING" id="1185876.BN8_00485"/>
<comment type="caution">
    <text evidence="7">The sequence shown here is derived from an EMBL/GenBank/DDBJ whole genome shotgun (WGS) entry which is preliminary data.</text>
</comment>
<evidence type="ECO:0000313" key="7">
    <source>
        <dbReference type="EMBL" id="CCH51556.1"/>
    </source>
</evidence>
<protein>
    <submittedName>
        <fullName evidence="7">RagB/SusD domain protein</fullName>
    </submittedName>
</protein>
<dbReference type="SUPFAM" id="SSF48452">
    <property type="entry name" value="TPR-like"/>
    <property type="match status" value="1"/>
</dbReference>
<evidence type="ECO:0000313" key="8">
    <source>
        <dbReference type="Proteomes" id="UP000009309"/>
    </source>
</evidence>
<comment type="similarity">
    <text evidence="2">Belongs to the SusD family.</text>
</comment>
<name>I2GCD2_9BACT</name>
<dbReference type="OrthoDB" id="9783641at2"/>
<dbReference type="Proteomes" id="UP000009309">
    <property type="component" value="Unassembled WGS sequence"/>
</dbReference>
<keyword evidence="3" id="KW-0732">Signal</keyword>
<dbReference type="InterPro" id="IPR011990">
    <property type="entry name" value="TPR-like_helical_dom_sf"/>
</dbReference>
<evidence type="ECO:0000256" key="5">
    <source>
        <dbReference type="ARBA" id="ARBA00023237"/>
    </source>
</evidence>